<keyword evidence="1" id="KW-0805">Transcription regulation</keyword>
<evidence type="ECO:0000313" key="6">
    <source>
        <dbReference type="EMBL" id="STZ10440.1"/>
    </source>
</evidence>
<accession>A0A1T0ABV0</accession>
<dbReference type="EMBL" id="UGQE01000001">
    <property type="protein sequence ID" value="STZ10440.1"/>
    <property type="molecule type" value="Genomic_DNA"/>
</dbReference>
<dbReference type="SMART" id="SM00418">
    <property type="entry name" value="HTH_ARSR"/>
    <property type="match status" value="1"/>
</dbReference>
<dbReference type="PROSITE" id="PS50987">
    <property type="entry name" value="HTH_ARSR_2"/>
    <property type="match status" value="1"/>
</dbReference>
<dbReference type="GO" id="GO:0003700">
    <property type="term" value="F:DNA-binding transcription factor activity"/>
    <property type="evidence" value="ECO:0007669"/>
    <property type="project" value="InterPro"/>
</dbReference>
<dbReference type="Gene3D" id="1.10.10.10">
    <property type="entry name" value="Winged helix-like DNA-binding domain superfamily/Winged helix DNA-binding domain"/>
    <property type="match status" value="1"/>
</dbReference>
<evidence type="ECO:0000256" key="2">
    <source>
        <dbReference type="ARBA" id="ARBA00023125"/>
    </source>
</evidence>
<evidence type="ECO:0000256" key="1">
    <source>
        <dbReference type="ARBA" id="ARBA00023015"/>
    </source>
</evidence>
<reference evidence="6 8" key="2">
    <citation type="submission" date="2018-06" db="EMBL/GenBank/DDBJ databases">
        <authorList>
            <consortium name="Pathogen Informatics"/>
            <person name="Doyle S."/>
        </authorList>
    </citation>
    <scope>NUCLEOTIDE SEQUENCE [LARGE SCALE GENOMIC DNA]</scope>
    <source>
        <strain evidence="6 8">NCTC10293</strain>
    </source>
</reference>
<keyword evidence="7" id="KW-1185">Reference proteome</keyword>
<evidence type="ECO:0000259" key="4">
    <source>
        <dbReference type="PROSITE" id="PS50987"/>
    </source>
</evidence>
<dbReference type="SUPFAM" id="SSF46785">
    <property type="entry name" value="Winged helix' DNA-binding domain"/>
    <property type="match status" value="1"/>
</dbReference>
<evidence type="ECO:0000313" key="5">
    <source>
        <dbReference type="EMBL" id="OOR93172.1"/>
    </source>
</evidence>
<name>A0A1T0ABV0_9GAMM</name>
<dbReference type="InterPro" id="IPR036390">
    <property type="entry name" value="WH_DNA-bd_sf"/>
</dbReference>
<keyword evidence="3" id="KW-0804">Transcription</keyword>
<sequence>MTTIDICKTLGNDYRYQILLWLKDPAAHFGDAHLKCAETGFVGGICVGLIAEKSGLAQSVASNYLASLKAAGLAESRRIGKWTYYRYHKAGVERFLASLQSELGEN</sequence>
<keyword evidence="2" id="KW-0238">DNA-binding</keyword>
<proteinExistence type="predicted"/>
<reference evidence="5 7" key="1">
    <citation type="submission" date="2017-02" db="EMBL/GenBank/DDBJ databases">
        <title>Draft genome sequence of Moraxella caviae CCUG 355 type strain.</title>
        <authorList>
            <person name="Engstrom-Jakobsson H."/>
            <person name="Salva-Serra F."/>
            <person name="Thorell K."/>
            <person name="Gonzales-Siles L."/>
            <person name="Karlsson R."/>
            <person name="Boulund F."/>
            <person name="Engstrand L."/>
            <person name="Moore E."/>
        </authorList>
    </citation>
    <scope>NUCLEOTIDE SEQUENCE [LARGE SCALE GENOMIC DNA]</scope>
    <source>
        <strain evidence="5 7">CCUG 355</strain>
    </source>
</reference>
<dbReference type="InterPro" id="IPR001845">
    <property type="entry name" value="HTH_ArsR_DNA-bd_dom"/>
</dbReference>
<dbReference type="GO" id="GO:0003677">
    <property type="term" value="F:DNA binding"/>
    <property type="evidence" value="ECO:0007669"/>
    <property type="project" value="UniProtKB-KW"/>
</dbReference>
<dbReference type="Proteomes" id="UP000255279">
    <property type="component" value="Unassembled WGS sequence"/>
</dbReference>
<dbReference type="PANTHER" id="PTHR33154">
    <property type="entry name" value="TRANSCRIPTIONAL REGULATOR, ARSR FAMILY"/>
    <property type="match status" value="1"/>
</dbReference>
<dbReference type="InterPro" id="IPR011991">
    <property type="entry name" value="ArsR-like_HTH"/>
</dbReference>
<gene>
    <name evidence="5" type="ORF">B0181_00570</name>
    <name evidence="6" type="ORF">NCTC10293_00775</name>
</gene>
<evidence type="ECO:0000313" key="8">
    <source>
        <dbReference type="Proteomes" id="UP000255279"/>
    </source>
</evidence>
<dbReference type="InterPro" id="IPR051081">
    <property type="entry name" value="HTH_MetalResp_TranReg"/>
</dbReference>
<dbReference type="PANTHER" id="PTHR33154:SF33">
    <property type="entry name" value="TRANSCRIPTIONAL REPRESSOR SDPR"/>
    <property type="match status" value="1"/>
</dbReference>
<dbReference type="OrthoDB" id="9790747at2"/>
<dbReference type="STRING" id="34060.B0181_00570"/>
<evidence type="ECO:0000313" key="7">
    <source>
        <dbReference type="Proteomes" id="UP000190435"/>
    </source>
</evidence>
<evidence type="ECO:0000256" key="3">
    <source>
        <dbReference type="ARBA" id="ARBA00023163"/>
    </source>
</evidence>
<dbReference type="InterPro" id="IPR036388">
    <property type="entry name" value="WH-like_DNA-bd_sf"/>
</dbReference>
<dbReference type="AlphaFoldDB" id="A0A1T0ABV0"/>
<dbReference type="CDD" id="cd00090">
    <property type="entry name" value="HTH_ARSR"/>
    <property type="match status" value="1"/>
</dbReference>
<feature type="domain" description="HTH arsR-type" evidence="4">
    <location>
        <begin position="1"/>
        <end position="106"/>
    </location>
</feature>
<dbReference type="EMBL" id="MUXU01000005">
    <property type="protein sequence ID" value="OOR93172.1"/>
    <property type="molecule type" value="Genomic_DNA"/>
</dbReference>
<protein>
    <submittedName>
        <fullName evidence="5">Transcriptional regulator</fullName>
    </submittedName>
</protein>
<dbReference type="Proteomes" id="UP000190435">
    <property type="component" value="Unassembled WGS sequence"/>
</dbReference>
<organism evidence="5 7">
    <name type="scientific">Moraxella caviae</name>
    <dbReference type="NCBI Taxonomy" id="34060"/>
    <lineage>
        <taxon>Bacteria</taxon>
        <taxon>Pseudomonadati</taxon>
        <taxon>Pseudomonadota</taxon>
        <taxon>Gammaproteobacteria</taxon>
        <taxon>Moraxellales</taxon>
        <taxon>Moraxellaceae</taxon>
        <taxon>Moraxella</taxon>
    </lineage>
</organism>
<dbReference type="RefSeq" id="WP_078275555.1">
    <property type="nucleotide sequence ID" value="NZ_MUXU01000005.1"/>
</dbReference>